<organism evidence="3 4">
    <name type="scientific">Candidula unifasciata</name>
    <dbReference type="NCBI Taxonomy" id="100452"/>
    <lineage>
        <taxon>Eukaryota</taxon>
        <taxon>Metazoa</taxon>
        <taxon>Spiralia</taxon>
        <taxon>Lophotrochozoa</taxon>
        <taxon>Mollusca</taxon>
        <taxon>Gastropoda</taxon>
        <taxon>Heterobranchia</taxon>
        <taxon>Euthyneura</taxon>
        <taxon>Panpulmonata</taxon>
        <taxon>Eupulmonata</taxon>
        <taxon>Stylommatophora</taxon>
        <taxon>Helicina</taxon>
        <taxon>Helicoidea</taxon>
        <taxon>Geomitridae</taxon>
        <taxon>Candidula</taxon>
    </lineage>
</organism>
<dbReference type="PROSITE" id="PS00134">
    <property type="entry name" value="TRYPSIN_HIS"/>
    <property type="match status" value="1"/>
</dbReference>
<feature type="non-terminal residue" evidence="3">
    <location>
        <position position="1"/>
    </location>
</feature>
<dbReference type="GO" id="GO:0006508">
    <property type="term" value="P:proteolysis"/>
    <property type="evidence" value="ECO:0007669"/>
    <property type="project" value="InterPro"/>
</dbReference>
<gene>
    <name evidence="3" type="ORF">CUNI_LOCUS16652</name>
</gene>
<evidence type="ECO:0000313" key="4">
    <source>
        <dbReference type="Proteomes" id="UP000678393"/>
    </source>
</evidence>
<keyword evidence="1" id="KW-1015">Disulfide bond</keyword>
<keyword evidence="4" id="KW-1185">Reference proteome</keyword>
<dbReference type="AlphaFoldDB" id="A0A8S3ZNA9"/>
<dbReference type="EMBL" id="CAJHNH020004458">
    <property type="protein sequence ID" value="CAG5131094.1"/>
    <property type="molecule type" value="Genomic_DNA"/>
</dbReference>
<accession>A0A8S3ZNA9</accession>
<dbReference type="Gene3D" id="2.40.10.10">
    <property type="entry name" value="Trypsin-like serine proteases"/>
    <property type="match status" value="1"/>
</dbReference>
<reference evidence="3" key="1">
    <citation type="submission" date="2021-04" db="EMBL/GenBank/DDBJ databases">
        <authorList>
            <consortium name="Molecular Ecology Group"/>
        </authorList>
    </citation>
    <scope>NUCLEOTIDE SEQUENCE</scope>
</reference>
<dbReference type="SUPFAM" id="SSF50494">
    <property type="entry name" value="Trypsin-like serine proteases"/>
    <property type="match status" value="1"/>
</dbReference>
<dbReference type="OrthoDB" id="6155696at2759"/>
<dbReference type="GO" id="GO:0004252">
    <property type="term" value="F:serine-type endopeptidase activity"/>
    <property type="evidence" value="ECO:0007669"/>
    <property type="project" value="InterPro"/>
</dbReference>
<evidence type="ECO:0000259" key="2">
    <source>
        <dbReference type="PROSITE" id="PS50240"/>
    </source>
</evidence>
<sequence>RPVCGRRQVIVTNVKRGTNRNNDNQYDTDEQTNEASLLNKILGGNYATYGQFPWMAAVLDNNQHTCGGAIISEFWVISAAHCF</sequence>
<evidence type="ECO:0000313" key="3">
    <source>
        <dbReference type="EMBL" id="CAG5131094.1"/>
    </source>
</evidence>
<dbReference type="Proteomes" id="UP000678393">
    <property type="component" value="Unassembled WGS sequence"/>
</dbReference>
<dbReference type="InterPro" id="IPR043504">
    <property type="entry name" value="Peptidase_S1_PA_chymotrypsin"/>
</dbReference>
<dbReference type="InterPro" id="IPR001254">
    <property type="entry name" value="Trypsin_dom"/>
</dbReference>
<dbReference type="PROSITE" id="PS50240">
    <property type="entry name" value="TRYPSIN_DOM"/>
    <property type="match status" value="1"/>
</dbReference>
<name>A0A8S3ZNA9_9EUPU</name>
<feature type="non-terminal residue" evidence="3">
    <location>
        <position position="83"/>
    </location>
</feature>
<dbReference type="PANTHER" id="PTHR24252">
    <property type="entry name" value="ACROSIN-RELATED"/>
    <property type="match status" value="1"/>
</dbReference>
<evidence type="ECO:0000256" key="1">
    <source>
        <dbReference type="ARBA" id="ARBA00023157"/>
    </source>
</evidence>
<proteinExistence type="predicted"/>
<dbReference type="InterPro" id="IPR009003">
    <property type="entry name" value="Peptidase_S1_PA"/>
</dbReference>
<dbReference type="InterPro" id="IPR018114">
    <property type="entry name" value="TRYPSIN_HIS"/>
</dbReference>
<feature type="domain" description="Peptidase S1" evidence="2">
    <location>
        <begin position="41"/>
        <end position="83"/>
    </location>
</feature>
<comment type="caution">
    <text evidence="3">The sequence shown here is derived from an EMBL/GenBank/DDBJ whole genome shotgun (WGS) entry which is preliminary data.</text>
</comment>
<dbReference type="Pfam" id="PF00089">
    <property type="entry name" value="Trypsin"/>
    <property type="match status" value="1"/>
</dbReference>
<dbReference type="PANTHER" id="PTHR24252:SF7">
    <property type="entry name" value="HYALIN"/>
    <property type="match status" value="1"/>
</dbReference>
<protein>
    <recommendedName>
        <fullName evidence="2">Peptidase S1 domain-containing protein</fullName>
    </recommendedName>
</protein>